<dbReference type="PANTHER" id="PTHR35897:SF1">
    <property type="entry name" value="METHYLTRANSFERASE AUSD"/>
    <property type="match status" value="1"/>
</dbReference>
<keyword evidence="6" id="KW-1185">Reference proteome</keyword>
<dbReference type="PANTHER" id="PTHR35897">
    <property type="entry name" value="METHYLTRANSFERASE AUSD"/>
    <property type="match status" value="1"/>
</dbReference>
<name>A0A0D2B6J8_9PEZI</name>
<evidence type="ECO:0000256" key="3">
    <source>
        <dbReference type="ARBA" id="ARBA00022691"/>
    </source>
</evidence>
<dbReference type="InterPro" id="IPR029063">
    <property type="entry name" value="SAM-dependent_MTases_sf"/>
</dbReference>
<protein>
    <recommendedName>
        <fullName evidence="7">Methyltransferase domain-containing protein</fullName>
    </recommendedName>
</protein>
<accession>A0A0D2B6J8</accession>
<dbReference type="EMBL" id="KN847534">
    <property type="protein sequence ID" value="KIW06864.1"/>
    <property type="molecule type" value="Genomic_DNA"/>
</dbReference>
<dbReference type="Gene3D" id="3.40.50.150">
    <property type="entry name" value="Vaccinia Virus protein VP39"/>
    <property type="match status" value="1"/>
</dbReference>
<organism evidence="5 6">
    <name type="scientific">Verruconis gallopava</name>
    <dbReference type="NCBI Taxonomy" id="253628"/>
    <lineage>
        <taxon>Eukaryota</taxon>
        <taxon>Fungi</taxon>
        <taxon>Dikarya</taxon>
        <taxon>Ascomycota</taxon>
        <taxon>Pezizomycotina</taxon>
        <taxon>Dothideomycetes</taxon>
        <taxon>Pleosporomycetidae</taxon>
        <taxon>Venturiales</taxon>
        <taxon>Sympoventuriaceae</taxon>
        <taxon>Verruconis</taxon>
    </lineage>
</organism>
<comment type="similarity">
    <text evidence="4">Belongs to the class I-like SAM-binding methyltransferase superfamily.</text>
</comment>
<evidence type="ECO:0000313" key="6">
    <source>
        <dbReference type="Proteomes" id="UP000053259"/>
    </source>
</evidence>
<dbReference type="InterPro" id="IPR051654">
    <property type="entry name" value="Meroterpenoid_MTases"/>
</dbReference>
<proteinExistence type="inferred from homology"/>
<evidence type="ECO:0000313" key="5">
    <source>
        <dbReference type="EMBL" id="KIW06864.1"/>
    </source>
</evidence>
<dbReference type="Proteomes" id="UP000053259">
    <property type="component" value="Unassembled WGS sequence"/>
</dbReference>
<evidence type="ECO:0000256" key="1">
    <source>
        <dbReference type="ARBA" id="ARBA00005179"/>
    </source>
</evidence>
<evidence type="ECO:0000256" key="4">
    <source>
        <dbReference type="ARBA" id="ARBA00038314"/>
    </source>
</evidence>
<evidence type="ECO:0000256" key="2">
    <source>
        <dbReference type="ARBA" id="ARBA00022679"/>
    </source>
</evidence>
<dbReference type="STRING" id="253628.A0A0D2B6J8"/>
<dbReference type="InParanoid" id="A0A0D2B6J8"/>
<dbReference type="RefSeq" id="XP_016216733.1">
    <property type="nucleotide sequence ID" value="XM_016355597.1"/>
</dbReference>
<dbReference type="HOGENOM" id="CLU_051542_0_1_1"/>
<sequence>MSSVTIRRCHCLKTVIKSSLSLAQRANNCPENRSVVQHKYIYNCDINMSAELENLPTNARSLDFYGLDASSIPNSSKELLTTYAGIPPEEINQHVDTIREKAFRIFPYPCIGMYRFLNLGLPQSPVYEEVLERVRKGETFLDLGCCFGQEIRNLIVEGARPENCYGSDLRQEFIDLGFDLFQDRDRQGSKINWLVGNIFDDDSSLSSIKNQISIIYTGSFFHLFNWEEQFDIAKRVVSLLKPEPGVLICGRQVGNENPGLYTSSGYTGERQRYRHNIKSWTEFWDEVGEATGTNWKVDAELNPFGGGFGSSEQKLVNFRREDGAKILKFVIRRV</sequence>
<reference evidence="5 6" key="1">
    <citation type="submission" date="2015-01" db="EMBL/GenBank/DDBJ databases">
        <title>The Genome Sequence of Ochroconis gallopava CBS43764.</title>
        <authorList>
            <consortium name="The Broad Institute Genomics Platform"/>
            <person name="Cuomo C."/>
            <person name="de Hoog S."/>
            <person name="Gorbushina A."/>
            <person name="Stielow B."/>
            <person name="Teixiera M."/>
            <person name="Abouelleil A."/>
            <person name="Chapman S.B."/>
            <person name="Priest M."/>
            <person name="Young S.K."/>
            <person name="Wortman J."/>
            <person name="Nusbaum C."/>
            <person name="Birren B."/>
        </authorList>
    </citation>
    <scope>NUCLEOTIDE SEQUENCE [LARGE SCALE GENOMIC DNA]</scope>
    <source>
        <strain evidence="5 6">CBS 43764</strain>
    </source>
</reference>
<gene>
    <name evidence="5" type="ORF">PV09_02540</name>
</gene>
<dbReference type="AlphaFoldDB" id="A0A0D2B6J8"/>
<dbReference type="VEuPathDB" id="FungiDB:PV09_02540"/>
<keyword evidence="2" id="KW-0808">Transferase</keyword>
<dbReference type="GeneID" id="27310513"/>
<dbReference type="GO" id="GO:0016740">
    <property type="term" value="F:transferase activity"/>
    <property type="evidence" value="ECO:0007669"/>
    <property type="project" value="UniProtKB-KW"/>
</dbReference>
<evidence type="ECO:0008006" key="7">
    <source>
        <dbReference type="Google" id="ProtNLM"/>
    </source>
</evidence>
<dbReference type="SUPFAM" id="SSF53335">
    <property type="entry name" value="S-adenosyl-L-methionine-dependent methyltransferases"/>
    <property type="match status" value="1"/>
</dbReference>
<keyword evidence="3" id="KW-0949">S-adenosyl-L-methionine</keyword>
<dbReference type="OrthoDB" id="2094832at2759"/>
<comment type="pathway">
    <text evidence="1">Secondary metabolite biosynthesis.</text>
</comment>